<dbReference type="EMBL" id="UYRV01108146">
    <property type="protein sequence ID" value="VDN24064.1"/>
    <property type="molecule type" value="Genomic_DNA"/>
</dbReference>
<reference evidence="4 5" key="1">
    <citation type="submission" date="2018-11" db="EMBL/GenBank/DDBJ databases">
        <authorList>
            <consortium name="Pathogen Informatics"/>
        </authorList>
    </citation>
    <scope>NUCLEOTIDE SEQUENCE [LARGE SCALE GENOMIC DNA]</scope>
</reference>
<evidence type="ECO:0000313" key="5">
    <source>
        <dbReference type="Proteomes" id="UP000271889"/>
    </source>
</evidence>
<dbReference type="Gene3D" id="3.40.50.300">
    <property type="entry name" value="P-loop containing nucleotide triphosphate hydrolases"/>
    <property type="match status" value="1"/>
</dbReference>
<dbReference type="InterPro" id="IPR027417">
    <property type="entry name" value="P-loop_NTPase"/>
</dbReference>
<organism evidence="4 5">
    <name type="scientific">Cylicostephanus goldi</name>
    <name type="common">Nematode worm</name>
    <dbReference type="NCBI Taxonomy" id="71465"/>
    <lineage>
        <taxon>Eukaryota</taxon>
        <taxon>Metazoa</taxon>
        <taxon>Ecdysozoa</taxon>
        <taxon>Nematoda</taxon>
        <taxon>Chromadorea</taxon>
        <taxon>Rhabditida</taxon>
        <taxon>Rhabditina</taxon>
        <taxon>Rhabditomorpha</taxon>
        <taxon>Strongyloidea</taxon>
        <taxon>Strongylidae</taxon>
        <taxon>Cylicostephanus</taxon>
    </lineage>
</organism>
<dbReference type="InterPro" id="IPR003439">
    <property type="entry name" value="ABC_transporter-like_ATP-bd"/>
</dbReference>
<gene>
    <name evidence="4" type="ORF">CGOC_LOCUS9741</name>
</gene>
<name>A0A3P7M3Z3_CYLGO</name>
<dbReference type="OrthoDB" id="5842308at2759"/>
<protein>
    <recommendedName>
        <fullName evidence="3">ABC transporter domain-containing protein</fullName>
    </recommendedName>
</protein>
<dbReference type="GO" id="GO:0016887">
    <property type="term" value="F:ATP hydrolysis activity"/>
    <property type="evidence" value="ECO:0007669"/>
    <property type="project" value="InterPro"/>
</dbReference>
<keyword evidence="2" id="KW-0067">ATP-binding</keyword>
<dbReference type="PANTHER" id="PTHR24223">
    <property type="entry name" value="ATP-BINDING CASSETTE SUB-FAMILY C"/>
    <property type="match status" value="1"/>
</dbReference>
<dbReference type="SUPFAM" id="SSF52540">
    <property type="entry name" value="P-loop containing nucleoside triphosphate hydrolases"/>
    <property type="match status" value="1"/>
</dbReference>
<dbReference type="InterPro" id="IPR050173">
    <property type="entry name" value="ABC_transporter_C-like"/>
</dbReference>
<evidence type="ECO:0000313" key="4">
    <source>
        <dbReference type="EMBL" id="VDN24064.1"/>
    </source>
</evidence>
<evidence type="ECO:0000256" key="2">
    <source>
        <dbReference type="ARBA" id="ARBA00022840"/>
    </source>
</evidence>
<dbReference type="GO" id="GO:0005524">
    <property type="term" value="F:ATP binding"/>
    <property type="evidence" value="ECO:0007669"/>
    <property type="project" value="UniProtKB-KW"/>
</dbReference>
<dbReference type="Proteomes" id="UP000271889">
    <property type="component" value="Unassembled WGS sequence"/>
</dbReference>
<dbReference type="AlphaFoldDB" id="A0A3P7M3Z3"/>
<proteinExistence type="predicted"/>
<feature type="domain" description="ABC transporter" evidence="3">
    <location>
        <begin position="5"/>
        <end position="90"/>
    </location>
</feature>
<dbReference type="GO" id="GO:0042626">
    <property type="term" value="F:ATPase-coupled transmembrane transporter activity"/>
    <property type="evidence" value="ECO:0007669"/>
    <property type="project" value="TreeGrafter"/>
</dbReference>
<keyword evidence="1" id="KW-0547">Nucleotide-binding</keyword>
<dbReference type="GO" id="GO:0016020">
    <property type="term" value="C:membrane"/>
    <property type="evidence" value="ECO:0007669"/>
    <property type="project" value="TreeGrafter"/>
</dbReference>
<sequence length="117" mass="12910">METVQITLNVQEGEWHAIVGPVGSGKSSLLLAILGEMTQLDGLRKVGGTVAYVSQSAWILNQTVRANILYGLDYERNRYDKVLRACELKKDIFSLPRCDATMLGENVSSSKFLLDSC</sequence>
<evidence type="ECO:0000256" key="1">
    <source>
        <dbReference type="ARBA" id="ARBA00022741"/>
    </source>
</evidence>
<accession>A0A3P7M3Z3</accession>
<dbReference type="PANTHER" id="PTHR24223:SF343">
    <property type="entry name" value="CYSTIC FIBROSIS TRANSMEMBRANE CONDUCTANCE REGULATOR HOMOLOG"/>
    <property type="match status" value="1"/>
</dbReference>
<dbReference type="Pfam" id="PF00005">
    <property type="entry name" value="ABC_tran"/>
    <property type="match status" value="1"/>
</dbReference>
<evidence type="ECO:0000259" key="3">
    <source>
        <dbReference type="Pfam" id="PF00005"/>
    </source>
</evidence>
<keyword evidence="5" id="KW-1185">Reference proteome</keyword>